<protein>
    <submittedName>
        <fullName evidence="1">Uncharacterized protein</fullName>
    </submittedName>
</protein>
<dbReference type="STRING" id="1798396.A2973_01070"/>
<comment type="caution">
    <text evidence="1">The sequence shown here is derived from an EMBL/GenBank/DDBJ whole genome shotgun (WGS) entry which is preliminary data.</text>
</comment>
<evidence type="ECO:0000313" key="2">
    <source>
        <dbReference type="Proteomes" id="UP000176409"/>
    </source>
</evidence>
<gene>
    <name evidence="1" type="ORF">A2973_01070</name>
</gene>
<dbReference type="EMBL" id="MFJZ01000028">
    <property type="protein sequence ID" value="OGG30242.1"/>
    <property type="molecule type" value="Genomic_DNA"/>
</dbReference>
<accession>A0A1F6B0H5</accession>
<organism evidence="1 2">
    <name type="scientific">Candidatus Gottesmanbacteria bacterium RIFCSPLOWO2_01_FULL_49_10</name>
    <dbReference type="NCBI Taxonomy" id="1798396"/>
    <lineage>
        <taxon>Bacteria</taxon>
        <taxon>Candidatus Gottesmaniibacteriota</taxon>
    </lineage>
</organism>
<reference evidence="1 2" key="1">
    <citation type="journal article" date="2016" name="Nat. Commun.">
        <title>Thousands of microbial genomes shed light on interconnected biogeochemical processes in an aquifer system.</title>
        <authorList>
            <person name="Anantharaman K."/>
            <person name="Brown C.T."/>
            <person name="Hug L.A."/>
            <person name="Sharon I."/>
            <person name="Castelle C.J."/>
            <person name="Probst A.J."/>
            <person name="Thomas B.C."/>
            <person name="Singh A."/>
            <person name="Wilkins M.J."/>
            <person name="Karaoz U."/>
            <person name="Brodie E.L."/>
            <person name="Williams K.H."/>
            <person name="Hubbard S.S."/>
            <person name="Banfield J.F."/>
        </authorList>
    </citation>
    <scope>NUCLEOTIDE SEQUENCE [LARGE SCALE GENOMIC DNA]</scope>
</reference>
<sequence>MSALASRYVKFLPLCVVAFLAIWVPTMSVLADSSRAYQDYLYQFDVYRTKYAEFKVAKNEYEKFRSLTSQTVALEKTGTMLSQRDLLLRAYLLLLGEKLNEDMGLGTADKGIYQTLINNEVGFLDTHSKLVQSIGNLEDAQEVSRGLESHYSLLQASMRQTIIGISLGKLTVLAHNFDTVLADAKALINANRGSLSLQKQSTIDRWLLQITNTKSLYQQKIDGIVTANAQLKGNDIGEQDQIFAKLTRNIGEARQYLVEGTGFINELVEALRYQD</sequence>
<proteinExistence type="predicted"/>
<name>A0A1F6B0H5_9BACT</name>
<dbReference type="Proteomes" id="UP000176409">
    <property type="component" value="Unassembled WGS sequence"/>
</dbReference>
<dbReference type="AlphaFoldDB" id="A0A1F6B0H5"/>
<evidence type="ECO:0000313" key="1">
    <source>
        <dbReference type="EMBL" id="OGG30242.1"/>
    </source>
</evidence>